<keyword evidence="3" id="KW-1185">Reference proteome</keyword>
<organism evidence="2 3">
    <name type="scientific">Botryotinia calthae</name>
    <dbReference type="NCBI Taxonomy" id="38488"/>
    <lineage>
        <taxon>Eukaryota</taxon>
        <taxon>Fungi</taxon>
        <taxon>Dikarya</taxon>
        <taxon>Ascomycota</taxon>
        <taxon>Pezizomycotina</taxon>
        <taxon>Leotiomycetes</taxon>
        <taxon>Helotiales</taxon>
        <taxon>Sclerotiniaceae</taxon>
        <taxon>Botryotinia</taxon>
    </lineage>
</organism>
<evidence type="ECO:0000313" key="2">
    <source>
        <dbReference type="EMBL" id="TEY84114.1"/>
    </source>
</evidence>
<gene>
    <name evidence="2" type="ORF">BOTCAL_0021g00370</name>
</gene>
<protein>
    <submittedName>
        <fullName evidence="2">Uncharacterized protein</fullName>
    </submittedName>
</protein>
<evidence type="ECO:0000256" key="1">
    <source>
        <dbReference type="SAM" id="Phobius"/>
    </source>
</evidence>
<dbReference type="Proteomes" id="UP000297299">
    <property type="component" value="Unassembled WGS sequence"/>
</dbReference>
<name>A0A4Y8DEN9_9HELO</name>
<keyword evidence="1" id="KW-0472">Membrane</keyword>
<dbReference type="AlphaFoldDB" id="A0A4Y8DEN9"/>
<accession>A0A4Y8DEN9</accession>
<proteinExistence type="predicted"/>
<keyword evidence="1" id="KW-0812">Transmembrane</keyword>
<comment type="caution">
    <text evidence="2">The sequence shown here is derived from an EMBL/GenBank/DDBJ whole genome shotgun (WGS) entry which is preliminary data.</text>
</comment>
<reference evidence="2 3" key="1">
    <citation type="submission" date="2017-11" db="EMBL/GenBank/DDBJ databases">
        <title>Comparative genomics of Botrytis spp.</title>
        <authorList>
            <person name="Valero-Jimenez C.A."/>
            <person name="Tapia P."/>
            <person name="Veloso J."/>
            <person name="Silva-Moreno E."/>
            <person name="Staats M."/>
            <person name="Valdes J.H."/>
            <person name="Van Kan J.A.L."/>
        </authorList>
    </citation>
    <scope>NUCLEOTIDE SEQUENCE [LARGE SCALE GENOMIC DNA]</scope>
    <source>
        <strain evidence="2 3">MUCL2830</strain>
    </source>
</reference>
<keyword evidence="1" id="KW-1133">Transmembrane helix</keyword>
<sequence length="115" mass="12242">MHGLEVLVALCRSSAFYRADLNSSNAGTRPISGGIRLCSSSENPYTVNFTLSLTFVWLGALGMIIHPKKLLQISSRVPDDVAVPVAVAVAVAVAVLSCNRVRNVNMADAVYLGPR</sequence>
<feature type="transmembrane region" description="Helical" evidence="1">
    <location>
        <begin position="45"/>
        <end position="65"/>
    </location>
</feature>
<evidence type="ECO:0000313" key="3">
    <source>
        <dbReference type="Proteomes" id="UP000297299"/>
    </source>
</evidence>
<feature type="transmembrane region" description="Helical" evidence="1">
    <location>
        <begin position="77"/>
        <end position="96"/>
    </location>
</feature>
<dbReference type="EMBL" id="PHWZ01000021">
    <property type="protein sequence ID" value="TEY84114.1"/>
    <property type="molecule type" value="Genomic_DNA"/>
</dbReference>